<organism evidence="12 13">
    <name type="scientific">Aphidius gifuensis</name>
    <name type="common">Parasitoid wasp</name>
    <dbReference type="NCBI Taxonomy" id="684658"/>
    <lineage>
        <taxon>Eukaryota</taxon>
        <taxon>Metazoa</taxon>
        <taxon>Ecdysozoa</taxon>
        <taxon>Arthropoda</taxon>
        <taxon>Hexapoda</taxon>
        <taxon>Insecta</taxon>
        <taxon>Pterygota</taxon>
        <taxon>Neoptera</taxon>
        <taxon>Endopterygota</taxon>
        <taxon>Hymenoptera</taxon>
        <taxon>Apocrita</taxon>
        <taxon>Ichneumonoidea</taxon>
        <taxon>Braconidae</taxon>
        <taxon>Aphidiinae</taxon>
        <taxon>Aphidius</taxon>
    </lineage>
</organism>
<evidence type="ECO:0000256" key="10">
    <source>
        <dbReference type="ARBA" id="ARBA00038466"/>
    </source>
</evidence>
<dbReference type="PANTHER" id="PTHR22760:SF3">
    <property type="entry name" value="GPI MANNOSYLTRANSFERASE 4"/>
    <property type="match status" value="1"/>
</dbReference>
<comment type="caution">
    <text evidence="12">The sequence shown here is derived from an EMBL/GenBank/DDBJ whole genome shotgun (WGS) entry which is preliminary data.</text>
</comment>
<feature type="transmembrane region" description="Helical" evidence="11">
    <location>
        <begin position="278"/>
        <end position="301"/>
    </location>
</feature>
<comment type="subcellular location">
    <subcellularLocation>
        <location evidence="1 11">Endoplasmic reticulum membrane</location>
        <topology evidence="1 11">Multi-pass membrane protein</topology>
    </subcellularLocation>
</comment>
<protein>
    <recommendedName>
        <fullName evidence="11">Mannosyltransferase</fullName>
        <ecNumber evidence="11">2.4.1.-</ecNumber>
    </recommendedName>
</protein>
<keyword evidence="7 11" id="KW-0256">Endoplasmic reticulum</keyword>
<name>A0A834Y0H2_APHGI</name>
<feature type="transmembrane region" description="Helical" evidence="11">
    <location>
        <begin position="154"/>
        <end position="173"/>
    </location>
</feature>
<dbReference type="GO" id="GO:0006506">
    <property type="term" value="P:GPI anchor biosynthetic process"/>
    <property type="evidence" value="ECO:0007669"/>
    <property type="project" value="UniProtKB-KW"/>
</dbReference>
<evidence type="ECO:0000256" key="9">
    <source>
        <dbReference type="ARBA" id="ARBA00023136"/>
    </source>
</evidence>
<feature type="transmembrane region" description="Helical" evidence="11">
    <location>
        <begin position="88"/>
        <end position="108"/>
    </location>
</feature>
<feature type="transmembrane region" description="Helical" evidence="11">
    <location>
        <begin position="120"/>
        <end position="142"/>
    </location>
</feature>
<comment type="similarity">
    <text evidence="10">Belongs to the glycosyltransferase 22 family. PIGZ subfamily.</text>
</comment>
<evidence type="ECO:0000256" key="8">
    <source>
        <dbReference type="ARBA" id="ARBA00022989"/>
    </source>
</evidence>
<evidence type="ECO:0000256" key="4">
    <source>
        <dbReference type="ARBA" id="ARBA00022676"/>
    </source>
</evidence>
<evidence type="ECO:0000256" key="1">
    <source>
        <dbReference type="ARBA" id="ARBA00004477"/>
    </source>
</evidence>
<feature type="transmembrane region" description="Helical" evidence="11">
    <location>
        <begin position="418"/>
        <end position="435"/>
    </location>
</feature>
<dbReference type="EMBL" id="JACMRX010000001">
    <property type="protein sequence ID" value="KAF7997050.1"/>
    <property type="molecule type" value="Genomic_DNA"/>
</dbReference>
<evidence type="ECO:0000256" key="5">
    <source>
        <dbReference type="ARBA" id="ARBA00022679"/>
    </source>
</evidence>
<feature type="transmembrane region" description="Helical" evidence="11">
    <location>
        <begin position="468"/>
        <end position="484"/>
    </location>
</feature>
<reference evidence="12 13" key="1">
    <citation type="submission" date="2020-08" db="EMBL/GenBank/DDBJ databases">
        <title>Aphidius gifuensis genome sequencing and assembly.</title>
        <authorList>
            <person name="Du Z."/>
        </authorList>
    </citation>
    <scope>NUCLEOTIDE SEQUENCE [LARGE SCALE GENOMIC DNA]</scope>
    <source>
        <strain evidence="12">YNYX2018</strain>
        <tissue evidence="12">Adults</tissue>
    </source>
</reference>
<evidence type="ECO:0000313" key="13">
    <source>
        <dbReference type="Proteomes" id="UP000639338"/>
    </source>
</evidence>
<dbReference type="Proteomes" id="UP000639338">
    <property type="component" value="Unassembled WGS sequence"/>
</dbReference>
<feature type="transmembrane region" description="Helical" evidence="11">
    <location>
        <begin position="350"/>
        <end position="373"/>
    </location>
</feature>
<evidence type="ECO:0000313" key="12">
    <source>
        <dbReference type="EMBL" id="KAF7997050.1"/>
    </source>
</evidence>
<evidence type="ECO:0000256" key="6">
    <source>
        <dbReference type="ARBA" id="ARBA00022692"/>
    </source>
</evidence>
<keyword evidence="4 11" id="KW-0328">Glycosyltransferase</keyword>
<feature type="transmembrane region" description="Helical" evidence="11">
    <location>
        <begin position="393"/>
        <end position="412"/>
    </location>
</feature>
<feature type="transmembrane region" description="Helical" evidence="11">
    <location>
        <begin position="238"/>
        <end position="266"/>
    </location>
</feature>
<dbReference type="InterPro" id="IPR005599">
    <property type="entry name" value="GPI_mannosylTrfase"/>
</dbReference>
<evidence type="ECO:0000256" key="11">
    <source>
        <dbReference type="RuleBase" id="RU363075"/>
    </source>
</evidence>
<evidence type="ECO:0000256" key="2">
    <source>
        <dbReference type="ARBA" id="ARBA00004687"/>
    </source>
</evidence>
<dbReference type="EC" id="2.4.1.-" evidence="11"/>
<dbReference type="PANTHER" id="PTHR22760">
    <property type="entry name" value="GLYCOSYLTRANSFERASE"/>
    <property type="match status" value="1"/>
</dbReference>
<keyword evidence="8 11" id="KW-1133">Transmembrane helix</keyword>
<accession>A0A834Y0H2</accession>
<comment type="pathway">
    <text evidence="2">Glycolipid biosynthesis; glycosylphosphatidylinositol-anchor biosynthesis.</text>
</comment>
<evidence type="ECO:0000256" key="7">
    <source>
        <dbReference type="ARBA" id="ARBA00022824"/>
    </source>
</evidence>
<dbReference type="AlphaFoldDB" id="A0A834Y0H2"/>
<keyword evidence="9 11" id="KW-0472">Membrane</keyword>
<dbReference type="GO" id="GO:0000026">
    <property type="term" value="F:alpha-1,2-mannosyltransferase activity"/>
    <property type="evidence" value="ECO:0007669"/>
    <property type="project" value="TreeGrafter"/>
</dbReference>
<keyword evidence="3" id="KW-0337">GPI-anchor biosynthesis</keyword>
<gene>
    <name evidence="12" type="ORF">HCN44_005327</name>
</gene>
<dbReference type="GO" id="GO:0005789">
    <property type="term" value="C:endoplasmic reticulum membrane"/>
    <property type="evidence" value="ECO:0007669"/>
    <property type="project" value="UniProtKB-SubCell"/>
</dbReference>
<dbReference type="Pfam" id="PF03901">
    <property type="entry name" value="Glyco_transf_22"/>
    <property type="match status" value="1"/>
</dbReference>
<keyword evidence="5" id="KW-0808">Transferase</keyword>
<keyword evidence="6 11" id="KW-0812">Transmembrane</keyword>
<sequence length="679" mass="79841">MKVNHENNVNNNDNNKFKNKVNNNSKYKNLPYWILASLRVFLTLLPQTGYIHPDEYFQSIEVIAGDRFDIDVYKPWEYNTTFPIRSTLISQIIVGVPYSLMNIITPYLNNYFQYSIKTPYFLIVLPRLLICLLSFISDYCLYKICNIYHQNYHVILSTFASSYVMIIYATHTFSNSIELILNSILIYYVSKCMAYSEKIILQSDIIAECYDKAPTIVERVKYYKLRSSLPSHSLKHCLILSTITIIGIFNRPTFVAFALPSIFFWLQRGLGSKTIGFLDFHIRIIIFVLSSIPIIILIIIYDSFYFGYLTLDEIIKFDIGMKNFVVTPVNFLRYNSASSNLAKHGLHSRWLHFAINVPLLYNVLGIVGFIIIIRMIYSISRKRWLELPRVQSIESLMIACFIIPIGILSLFPHQEPRFIIPTILPLVFLFAPIITNNIKVTTIEYNNNNNTTTYVCQKEKKKINKLQCIWWFINFIMIIFYGFIHQGGVYPLTNYLVKELRSKPDITHVHLFTSYTYSIPTGLIQLRNTKKTYYSSDKHRYKLTQDFYLYEKGNEDTSMVFKSIFNKLNECEIKYQKKKIPYRLYYALPVNYFREFIEYAFLNGTKNLNYQTVNIFYPHLTIEKLPNINFHLDCFIIERPDICIEKLTYNLSNFLTQFIESFGLLLLRIELPHSSIEIA</sequence>
<proteinExistence type="inferred from homology"/>
<evidence type="ECO:0000256" key="3">
    <source>
        <dbReference type="ARBA" id="ARBA00022502"/>
    </source>
</evidence>
<dbReference type="OrthoDB" id="10066429at2759"/>
<keyword evidence="13" id="KW-1185">Reference proteome</keyword>